<dbReference type="Proteomes" id="UP000321175">
    <property type="component" value="Unassembled WGS sequence"/>
</dbReference>
<comment type="caution">
    <text evidence="2">The sequence shown here is derived from an EMBL/GenBank/DDBJ whole genome shotgun (WGS) entry which is preliminary data.</text>
</comment>
<feature type="chain" id="PRO_5045236139" description="WxL domain-containing protein" evidence="1">
    <location>
        <begin position="21"/>
        <end position="160"/>
    </location>
</feature>
<evidence type="ECO:0008006" key="4">
    <source>
        <dbReference type="Google" id="ProtNLM"/>
    </source>
</evidence>
<accession>A0ABQ0VG87</accession>
<evidence type="ECO:0000313" key="2">
    <source>
        <dbReference type="EMBL" id="GEL81712.1"/>
    </source>
</evidence>
<sequence>MLNKKQLLATFMTTATLGQALINTTAVFADVAGPNETSVELTTKETTNIPFANLSSDRFGETITSLSIENNVLTGTKTNDHSSEIGFKAAYTVYGSDNPVFNIYTSTKVGNILVNPDDLTHIIGDDVSTYPEAQYYYIVDDSSFDYIPMVRINGEDLLNK</sequence>
<dbReference type="EMBL" id="BJWA01000033">
    <property type="protein sequence ID" value="GEL81712.1"/>
    <property type="molecule type" value="Genomic_DNA"/>
</dbReference>
<reference evidence="2 3" key="1">
    <citation type="submission" date="2019-07" db="EMBL/GenBank/DDBJ databases">
        <title>Whole genome shotgun sequence of Enterococcus mundtii NBRC 100490.</title>
        <authorList>
            <person name="Hosoyama A."/>
            <person name="Uohara A."/>
            <person name="Ohji S."/>
            <person name="Ichikawa N."/>
        </authorList>
    </citation>
    <scope>NUCLEOTIDE SEQUENCE [LARGE SCALE GENOMIC DNA]</scope>
    <source>
        <strain evidence="2 3">NBRC 100490</strain>
    </source>
</reference>
<gene>
    <name evidence="2" type="ORF">EMU01_28560</name>
</gene>
<name>A0ABQ0VG87_ENTMU</name>
<protein>
    <recommendedName>
        <fullName evidence="4">WxL domain-containing protein</fullName>
    </recommendedName>
</protein>
<dbReference type="GeneID" id="60998373"/>
<feature type="signal peptide" evidence="1">
    <location>
        <begin position="1"/>
        <end position="20"/>
    </location>
</feature>
<proteinExistence type="predicted"/>
<organism evidence="2 3">
    <name type="scientific">Enterococcus mundtii</name>
    <dbReference type="NCBI Taxonomy" id="53346"/>
    <lineage>
        <taxon>Bacteria</taxon>
        <taxon>Bacillati</taxon>
        <taxon>Bacillota</taxon>
        <taxon>Bacilli</taxon>
        <taxon>Lactobacillales</taxon>
        <taxon>Enterococcaceae</taxon>
        <taxon>Enterococcus</taxon>
    </lineage>
</organism>
<evidence type="ECO:0000313" key="3">
    <source>
        <dbReference type="Proteomes" id="UP000321175"/>
    </source>
</evidence>
<evidence type="ECO:0000256" key="1">
    <source>
        <dbReference type="SAM" id="SignalP"/>
    </source>
</evidence>
<dbReference type="RefSeq" id="WP_071867627.1">
    <property type="nucleotide sequence ID" value="NZ_BJWA01000033.1"/>
</dbReference>
<keyword evidence="3" id="KW-1185">Reference proteome</keyword>
<keyword evidence="1" id="KW-0732">Signal</keyword>